<gene>
    <name evidence="1" type="ORF">Dda_6431</name>
</gene>
<dbReference type="AlphaFoldDB" id="A0AAD6IX83"/>
<dbReference type="Proteomes" id="UP001221413">
    <property type="component" value="Unassembled WGS sequence"/>
</dbReference>
<name>A0AAD6IX83_DREDA</name>
<evidence type="ECO:0000313" key="2">
    <source>
        <dbReference type="Proteomes" id="UP001221413"/>
    </source>
</evidence>
<dbReference type="EMBL" id="JAQGDS010000008">
    <property type="protein sequence ID" value="KAJ6258391.1"/>
    <property type="molecule type" value="Genomic_DNA"/>
</dbReference>
<sequence>MGQQSSRHVRFEPEDDPKVLQDLEFWMRDAYGLRENELRALSIDPSDPMSLENELKRWDMAGIIIFSRRIPQWKDTFYIVGEDDIDTSIVKEGYTYSPIYPKHYKGLVPYYIGGKNLEWGEFLRPARKANVDQHQTLDSTS</sequence>
<accession>A0AAD6IX83</accession>
<evidence type="ECO:0000313" key="1">
    <source>
        <dbReference type="EMBL" id="KAJ6258391.1"/>
    </source>
</evidence>
<organism evidence="1 2">
    <name type="scientific">Drechslerella dactyloides</name>
    <name type="common">Nematode-trapping fungus</name>
    <name type="synonym">Arthrobotrys dactyloides</name>
    <dbReference type="NCBI Taxonomy" id="74499"/>
    <lineage>
        <taxon>Eukaryota</taxon>
        <taxon>Fungi</taxon>
        <taxon>Dikarya</taxon>
        <taxon>Ascomycota</taxon>
        <taxon>Pezizomycotina</taxon>
        <taxon>Orbiliomycetes</taxon>
        <taxon>Orbiliales</taxon>
        <taxon>Orbiliaceae</taxon>
        <taxon>Drechslerella</taxon>
    </lineage>
</organism>
<reference evidence="1" key="1">
    <citation type="submission" date="2023-01" db="EMBL/GenBank/DDBJ databases">
        <title>The chitinases involved in constricting ring structure development in the nematode-trapping fungus Drechslerella dactyloides.</title>
        <authorList>
            <person name="Wang R."/>
            <person name="Zhang L."/>
            <person name="Tang P."/>
            <person name="Li S."/>
            <person name="Liang L."/>
        </authorList>
    </citation>
    <scope>NUCLEOTIDE SEQUENCE</scope>
    <source>
        <strain evidence="1">YMF1.00031</strain>
    </source>
</reference>
<proteinExistence type="predicted"/>
<comment type="caution">
    <text evidence="1">The sequence shown here is derived from an EMBL/GenBank/DDBJ whole genome shotgun (WGS) entry which is preliminary data.</text>
</comment>
<keyword evidence="2" id="KW-1185">Reference proteome</keyword>
<protein>
    <submittedName>
        <fullName evidence="1">Uncharacterized protein</fullName>
    </submittedName>
</protein>